<evidence type="ECO:0000256" key="1">
    <source>
        <dbReference type="SAM" id="Phobius"/>
    </source>
</evidence>
<name>A0A9W6SGT5_9ACTN</name>
<sequence length="501" mass="52804">MSERFLQRTLVRSLLGATALAAGMLTLSPAASADEKLVLVPDIYDVMVTAGTSATQDLWVRTPKPVNATVAVKATVDLAALAGKVTLKGDGCTTEGTVFTCAKTLQLSDTDPAGYRVPLSKITFTAAPGATAPGARVTWRLTSDKSDPAEYAQGIGVREETKLFGDGDRSVDAKRGDKVAMPFTMRNGSTGDVRSPVVNFTVPLTFEPASWPSNCNRRLVGQGYEEYYEVSCAFDMTAKAGKAYRPNRAFEMTIAADTPVTGPWSTYHLGYEWSTRAAGGNGWTKGDGPALTLVPADKAPTSTKPDGALQTKMSGTDRFDLALTATPIKGKVGDKIKVTFTITNVGPVMVSAHEQRAVLANVAFGVPAGLKTDVKAQFGADDQRVPKELRGLHILRGDVYHLRAGEKMTFTATFTVEKAVPGASATATIFSEDSEAEETYVRTDADNGNHHITLKPEIAGGGPLAKTGVSAPAIAGVAGVLMLTGGGALLFGRRRRARGLA</sequence>
<keyword evidence="2" id="KW-0732">Signal</keyword>
<protein>
    <recommendedName>
        <fullName evidence="5">LPXTG-motif cell wall-anchored protein</fullName>
    </recommendedName>
</protein>
<organism evidence="3 4">
    <name type="scientific">Actinorhabdospora filicis</name>
    <dbReference type="NCBI Taxonomy" id="1785913"/>
    <lineage>
        <taxon>Bacteria</taxon>
        <taxon>Bacillati</taxon>
        <taxon>Actinomycetota</taxon>
        <taxon>Actinomycetes</taxon>
        <taxon>Micromonosporales</taxon>
        <taxon>Micromonosporaceae</taxon>
        <taxon>Actinorhabdospora</taxon>
    </lineage>
</organism>
<comment type="caution">
    <text evidence="3">The sequence shown here is derived from an EMBL/GenBank/DDBJ whole genome shotgun (WGS) entry which is preliminary data.</text>
</comment>
<dbReference type="Proteomes" id="UP001165079">
    <property type="component" value="Unassembled WGS sequence"/>
</dbReference>
<proteinExistence type="predicted"/>
<dbReference type="RefSeq" id="WP_285662022.1">
    <property type="nucleotide sequence ID" value="NZ_BSTX01000001.1"/>
</dbReference>
<evidence type="ECO:0000256" key="2">
    <source>
        <dbReference type="SAM" id="SignalP"/>
    </source>
</evidence>
<reference evidence="3" key="1">
    <citation type="submission" date="2023-03" db="EMBL/GenBank/DDBJ databases">
        <title>Actinorhabdospora filicis NBRC 111898.</title>
        <authorList>
            <person name="Ichikawa N."/>
            <person name="Sato H."/>
            <person name="Tonouchi N."/>
        </authorList>
    </citation>
    <scope>NUCLEOTIDE SEQUENCE</scope>
    <source>
        <strain evidence="3">NBRC 111898</strain>
    </source>
</reference>
<feature type="chain" id="PRO_5040987854" description="LPXTG-motif cell wall-anchored protein" evidence="2">
    <location>
        <begin position="34"/>
        <end position="501"/>
    </location>
</feature>
<dbReference type="EMBL" id="BSTX01000001">
    <property type="protein sequence ID" value="GLZ76870.1"/>
    <property type="molecule type" value="Genomic_DNA"/>
</dbReference>
<keyword evidence="1" id="KW-0812">Transmembrane</keyword>
<dbReference type="NCBIfam" id="TIGR01167">
    <property type="entry name" value="LPXTG_anchor"/>
    <property type="match status" value="1"/>
</dbReference>
<keyword evidence="4" id="KW-1185">Reference proteome</keyword>
<keyword evidence="1" id="KW-0472">Membrane</keyword>
<keyword evidence="1" id="KW-1133">Transmembrane helix</keyword>
<dbReference type="AlphaFoldDB" id="A0A9W6SGT5"/>
<evidence type="ECO:0000313" key="3">
    <source>
        <dbReference type="EMBL" id="GLZ76870.1"/>
    </source>
</evidence>
<feature type="signal peptide" evidence="2">
    <location>
        <begin position="1"/>
        <end position="33"/>
    </location>
</feature>
<evidence type="ECO:0000313" key="4">
    <source>
        <dbReference type="Proteomes" id="UP001165079"/>
    </source>
</evidence>
<feature type="transmembrane region" description="Helical" evidence="1">
    <location>
        <begin position="473"/>
        <end position="492"/>
    </location>
</feature>
<gene>
    <name evidence="3" type="ORF">Afil01_16770</name>
</gene>
<evidence type="ECO:0008006" key="5">
    <source>
        <dbReference type="Google" id="ProtNLM"/>
    </source>
</evidence>
<accession>A0A9W6SGT5</accession>